<dbReference type="AlphaFoldDB" id="A0A8X7VP33"/>
<feature type="signal peptide" evidence="2">
    <location>
        <begin position="1"/>
        <end position="27"/>
    </location>
</feature>
<evidence type="ECO:0000256" key="2">
    <source>
        <dbReference type="SAM" id="SignalP"/>
    </source>
</evidence>
<keyword evidence="2" id="KW-0732">Signal</keyword>
<feature type="region of interest" description="Disordered" evidence="1">
    <location>
        <begin position="364"/>
        <end position="421"/>
    </location>
</feature>
<feature type="compositionally biased region" description="Polar residues" evidence="1">
    <location>
        <begin position="178"/>
        <end position="201"/>
    </location>
</feature>
<accession>A0A8X7VP33</accession>
<keyword evidence="4" id="KW-1185">Reference proteome</keyword>
<evidence type="ECO:0000256" key="1">
    <source>
        <dbReference type="SAM" id="MobiDB-lite"/>
    </source>
</evidence>
<feature type="region of interest" description="Disordered" evidence="1">
    <location>
        <begin position="277"/>
        <end position="352"/>
    </location>
</feature>
<feature type="compositionally biased region" description="Low complexity" evidence="1">
    <location>
        <begin position="48"/>
        <end position="64"/>
    </location>
</feature>
<sequence length="443" mass="49195">MRNGSCWLTRLKIVKLLLWSFCPKLEVRDAGQDEKGYPIPIHQRFGASQSSPREVEEVSSSGNSEEGDPLCSERCTHENLKRWMSKRFEKLENKFEESRTMNCRSLGMPEGSNHITRKRKASDDPQLRHTSSPDSIGIQTEGPNRKGKKIKTVVTRPDEKKTLPRRRSGGGNDMSMGTRRNNSASSQRETGHQNESGNGVTTPFFGNATLQDVMKETRTPSRREDDQPKANESHNARFPPPGENKGDQQQETQSNVLVLYGDVLYIESDSYVLPPEIPSTFQYEETSAPKGGEGAQQQENESATARTPPPVENDAAQVTDFIQRTGTDNAGEYGQEDHDSGEQSGETLEKVSSLMADVEAIVKEINSEFPATEEDERYDSCKDDMPTDSQIQENRGNQVSEPEADSDVVASGGKRHCMRSSKITGGVHSLLKGEKVVQERGEA</sequence>
<feature type="compositionally biased region" description="Polar residues" evidence="1">
    <location>
        <begin position="128"/>
        <end position="142"/>
    </location>
</feature>
<proteinExistence type="predicted"/>
<dbReference type="Proteomes" id="UP000886595">
    <property type="component" value="Unassembled WGS sequence"/>
</dbReference>
<feature type="chain" id="PRO_5036448362" evidence="2">
    <location>
        <begin position="28"/>
        <end position="443"/>
    </location>
</feature>
<feature type="region of interest" description="Disordered" evidence="1">
    <location>
        <begin position="96"/>
        <end position="254"/>
    </location>
</feature>
<protein>
    <submittedName>
        <fullName evidence="3">Uncharacterized protein</fullName>
    </submittedName>
</protein>
<organism evidence="3 4">
    <name type="scientific">Brassica carinata</name>
    <name type="common">Ethiopian mustard</name>
    <name type="synonym">Abyssinian cabbage</name>
    <dbReference type="NCBI Taxonomy" id="52824"/>
    <lineage>
        <taxon>Eukaryota</taxon>
        <taxon>Viridiplantae</taxon>
        <taxon>Streptophyta</taxon>
        <taxon>Embryophyta</taxon>
        <taxon>Tracheophyta</taxon>
        <taxon>Spermatophyta</taxon>
        <taxon>Magnoliopsida</taxon>
        <taxon>eudicotyledons</taxon>
        <taxon>Gunneridae</taxon>
        <taxon>Pentapetalae</taxon>
        <taxon>rosids</taxon>
        <taxon>malvids</taxon>
        <taxon>Brassicales</taxon>
        <taxon>Brassicaceae</taxon>
        <taxon>Brassiceae</taxon>
        <taxon>Brassica</taxon>
    </lineage>
</organism>
<feature type="compositionally biased region" description="Basic and acidic residues" evidence="1">
    <location>
        <begin position="213"/>
        <end position="235"/>
    </location>
</feature>
<comment type="caution">
    <text evidence="3">The sequence shown here is derived from an EMBL/GenBank/DDBJ whole genome shotgun (WGS) entry which is preliminary data.</text>
</comment>
<name>A0A8X7VP33_BRACI</name>
<reference evidence="3 4" key="1">
    <citation type="submission" date="2020-02" db="EMBL/GenBank/DDBJ databases">
        <authorList>
            <person name="Ma Q."/>
            <person name="Huang Y."/>
            <person name="Song X."/>
            <person name="Pei D."/>
        </authorList>
    </citation>
    <scope>NUCLEOTIDE SEQUENCE [LARGE SCALE GENOMIC DNA]</scope>
    <source>
        <strain evidence="3">Sxm20200214</strain>
        <tissue evidence="3">Leaf</tissue>
    </source>
</reference>
<dbReference type="EMBL" id="JAAMPC010000004">
    <property type="protein sequence ID" value="KAG2315119.1"/>
    <property type="molecule type" value="Genomic_DNA"/>
</dbReference>
<feature type="compositionally biased region" description="Polar residues" evidence="1">
    <location>
        <begin position="387"/>
        <end position="400"/>
    </location>
</feature>
<evidence type="ECO:0000313" key="4">
    <source>
        <dbReference type="Proteomes" id="UP000886595"/>
    </source>
</evidence>
<feature type="compositionally biased region" description="Polar residues" evidence="1">
    <location>
        <begin position="295"/>
        <end position="305"/>
    </location>
</feature>
<gene>
    <name evidence="3" type="ORF">Bca52824_018241</name>
</gene>
<feature type="region of interest" description="Disordered" evidence="1">
    <location>
        <begin position="34"/>
        <end position="72"/>
    </location>
</feature>
<evidence type="ECO:0000313" key="3">
    <source>
        <dbReference type="EMBL" id="KAG2315119.1"/>
    </source>
</evidence>